<feature type="compositionally biased region" description="Basic and acidic residues" evidence="2">
    <location>
        <begin position="1465"/>
        <end position="1482"/>
    </location>
</feature>
<sequence length="1528" mass="169073">MGLKVFYWRIHRFSIYFITCIPTLLPALVVLASLLSAQSAFATASGHKGWHWFLNGQHYESAEAACKAQWKSFGMDNGYSRYIGALDDPDGPYTKRCSWTHVNYLCPEENGLGADLDAFSKCGHAIPSWVFLQCESGYVRSFPNGCVKPEDLRPQRPVCSYDQGGKNNPVIGNPIILNTGTKYHSIEDFSTSDGKLAISRSYRSNPIGRSKSINYVPLGLPGGWQFSFLMELQLGDFSGSPSSPNAHVTLIAPDGSPYDFKLNNGGAWEPDAEQGASSSAYSLVYQGILPSDLSSLKSSASNWLVKGPDDRTWNLTSFSGVNSPSRYDVARPITVKDRTGYTWTYSYDSTDRRLLSITDTYDRKVSFAWNYFHVTSLSNVSGSLPYPEVISEITFPDGTKASYEFDPAPASSGPSTGKVQRLVAVRWKNGSDAIIDGKTYHYENTSFPNALTGITDNRGVRISTYAYDNFGRAISTEGAAGTNKYTVEYGTSGNHVTRRITNPLGKNTTFKFSRVGSSNFDIQLAEVDGEASTNCVASNSSYTYDSNRYIATTTDEEGRVTTYVRDSKGRPTQITEATGTADERVTTINWHGTYNVPTLVAHPNLTAVYTYDTSGQLTSVTETDTTTHTAPYPTNGQTRSWYYSYTSAGKLSAIDGPLSGPSDTVRYGYDSAGNLTSIVNELGHQTTVLGVNLRGQPTHVQNENGIHTTLSYDDNGWLKTVILDPSGIASGIDFTYDAVGQITRVQTSSGQTMSYTYDDARRLIFVENSKAERVGYTYDLMGNVTQTQVKSTFGWIQYEQQRIYDELGRLLRTVGANARVWKYAYNKLGELEQITDPRENVWIKGYDALGRLLQTKSPSAAQVIRKYDIDNNLNQYIDPRGVTTQFVYNGFGEIIQETSLDTGSVVYTREPRGLISSRTDGRGLITNYQYDLAGRLTHVLYPSAPNENVMLSYDNVLAGNKGIGRLTSRQDEAGQTHFTYDALGRVLSETRVIGVTNYQVAYQYDADGHLIKMVYPSGRIVSFMRDSEGLVRQVSTQTSGGDTPQLLAKNITWLPYGPLESIEYGNNLRLLKTFSRNYDVETISVSNVTDGSAVTRRSHAYADKLNLTHVRDDLSGLTLSSYWYSEDNQLQNATGPWGSNTYYYDGSGNRTYKISQNAGNSSSQIYNYPWNSNQLSSILLSNGSSRFLSYDAAGNLLTDIVSEGTKAYAYNTASRLSQVTINNVLKGQYTYNSNGQLVIRQINNADSPTTLHYVHDLEGNIIAEIDSSGATTREYVWIEHRNAAFGSGKASGAATPLAAIQISGSSPAQIYTVHPDRLDRPMEIADNSGSIVWRATYRPFGAVHQIVGSLTSHDSRFPGQWYQLESGLHYNWHRHYDSTLGRYTQPDPLGLVDGPNRYAYARNSPAMYTDPRGELAPALYYGGQLIGGALILTFGIYENWQNQPINWQNQPICFPSEARSGAGKNDNHGDSGREAGKREKQIQDLIDAIANSTGREKKRLKDKLRNIQEDIKRKAKGETHGKRGKGFR</sequence>
<dbReference type="InterPro" id="IPR006530">
    <property type="entry name" value="YD"/>
</dbReference>
<organism evidence="5 6">
    <name type="scientific">Pseudovibrio denitrificans</name>
    <dbReference type="NCBI Taxonomy" id="258256"/>
    <lineage>
        <taxon>Bacteria</taxon>
        <taxon>Pseudomonadati</taxon>
        <taxon>Pseudomonadota</taxon>
        <taxon>Alphaproteobacteria</taxon>
        <taxon>Hyphomicrobiales</taxon>
        <taxon>Stappiaceae</taxon>
        <taxon>Pseudovibrio</taxon>
    </lineage>
</organism>
<proteinExistence type="predicted"/>
<dbReference type="NCBIfam" id="TIGR01643">
    <property type="entry name" value="YD_repeat_2x"/>
    <property type="match status" value="5"/>
</dbReference>
<dbReference type="Pfam" id="PF05593">
    <property type="entry name" value="RHS_repeat"/>
    <property type="match status" value="1"/>
</dbReference>
<reference evidence="6" key="1">
    <citation type="submission" date="2016-10" db="EMBL/GenBank/DDBJ databases">
        <authorList>
            <person name="Varghese N."/>
            <person name="Submissions S."/>
        </authorList>
    </citation>
    <scope>NUCLEOTIDE SEQUENCE [LARGE SCALE GENOMIC DNA]</scope>
    <source>
        <strain evidence="6">DSM 17465</strain>
    </source>
</reference>
<dbReference type="InterPro" id="IPR031325">
    <property type="entry name" value="RHS_repeat"/>
</dbReference>
<dbReference type="InterPro" id="IPR022385">
    <property type="entry name" value="Rhs_assc_core"/>
</dbReference>
<accession>A0A1I7E050</accession>
<feature type="domain" description="Teneurin-like YD-shell" evidence="4">
    <location>
        <begin position="611"/>
        <end position="766"/>
    </location>
</feature>
<protein>
    <submittedName>
        <fullName evidence="5">RHS repeat-associated core domain-containing protein</fullName>
    </submittedName>
</protein>
<evidence type="ECO:0000313" key="6">
    <source>
        <dbReference type="Proteomes" id="UP000183371"/>
    </source>
</evidence>
<dbReference type="Pfam" id="PF25023">
    <property type="entry name" value="TEN_YD-shell"/>
    <property type="match status" value="2"/>
</dbReference>
<dbReference type="EMBL" id="FPBD01000016">
    <property type="protein sequence ID" value="SFU17291.1"/>
    <property type="molecule type" value="Genomic_DNA"/>
</dbReference>
<dbReference type="PRINTS" id="PR00394">
    <property type="entry name" value="RHSPROTEIN"/>
</dbReference>
<feature type="chain" id="PRO_5010368157" evidence="3">
    <location>
        <begin position="43"/>
        <end position="1528"/>
    </location>
</feature>
<keyword evidence="3" id="KW-0732">Signal</keyword>
<gene>
    <name evidence="5" type="ORF">SAMN05444141_1162</name>
</gene>
<dbReference type="NCBIfam" id="TIGR03696">
    <property type="entry name" value="Rhs_assc_core"/>
    <property type="match status" value="1"/>
</dbReference>
<feature type="domain" description="Teneurin-like YD-shell" evidence="4">
    <location>
        <begin position="846"/>
        <end position="975"/>
    </location>
</feature>
<dbReference type="Gene3D" id="2.180.10.10">
    <property type="entry name" value="RHS repeat-associated core"/>
    <property type="match status" value="4"/>
</dbReference>
<evidence type="ECO:0000256" key="1">
    <source>
        <dbReference type="ARBA" id="ARBA00022737"/>
    </source>
</evidence>
<evidence type="ECO:0000256" key="3">
    <source>
        <dbReference type="SAM" id="SignalP"/>
    </source>
</evidence>
<name>A0A1I7E050_9HYPH</name>
<dbReference type="InterPro" id="IPR056823">
    <property type="entry name" value="TEN-like_YD-shell"/>
</dbReference>
<evidence type="ECO:0000313" key="5">
    <source>
        <dbReference type="EMBL" id="SFU17291.1"/>
    </source>
</evidence>
<keyword evidence="6" id="KW-1185">Reference proteome</keyword>
<feature type="region of interest" description="Disordered" evidence="2">
    <location>
        <begin position="1456"/>
        <end position="1528"/>
    </location>
</feature>
<dbReference type="PANTHER" id="PTHR32305:SF15">
    <property type="entry name" value="PROTEIN RHSA-RELATED"/>
    <property type="match status" value="1"/>
</dbReference>
<feature type="compositionally biased region" description="Basic and acidic residues" evidence="2">
    <location>
        <begin position="1503"/>
        <end position="1521"/>
    </location>
</feature>
<dbReference type="PANTHER" id="PTHR32305">
    <property type="match status" value="1"/>
</dbReference>
<dbReference type="InterPro" id="IPR050708">
    <property type="entry name" value="T6SS_VgrG/RHS"/>
</dbReference>
<keyword evidence="1" id="KW-0677">Repeat</keyword>
<dbReference type="Proteomes" id="UP000183371">
    <property type="component" value="Unassembled WGS sequence"/>
</dbReference>
<feature type="signal peptide" evidence="3">
    <location>
        <begin position="1"/>
        <end position="42"/>
    </location>
</feature>
<evidence type="ECO:0000256" key="2">
    <source>
        <dbReference type="SAM" id="MobiDB-lite"/>
    </source>
</evidence>
<evidence type="ECO:0000259" key="4">
    <source>
        <dbReference type="Pfam" id="PF25023"/>
    </source>
</evidence>